<evidence type="ECO:0000256" key="5">
    <source>
        <dbReference type="ARBA" id="ARBA00022801"/>
    </source>
</evidence>
<gene>
    <name evidence="10" type="ORF">VPNG_01434</name>
</gene>
<name>A0A423XKY6_9PEZI</name>
<protein>
    <recommendedName>
        <fullName evidence="3">beta-glucosidase</fullName>
        <ecNumber evidence="3">3.2.1.21</ecNumber>
    </recommendedName>
</protein>
<dbReference type="PRINTS" id="PR00133">
    <property type="entry name" value="GLHYDRLASE3"/>
</dbReference>
<dbReference type="InterPro" id="IPR051915">
    <property type="entry name" value="Cellulose_Degrad_GH3"/>
</dbReference>
<dbReference type="InParanoid" id="A0A423XKY6"/>
<evidence type="ECO:0000256" key="3">
    <source>
        <dbReference type="ARBA" id="ARBA00012744"/>
    </source>
</evidence>
<feature type="domain" description="Glycoside hydrolase family 3 N-terminal" evidence="9">
    <location>
        <begin position="75"/>
        <end position="398"/>
    </location>
</feature>
<keyword evidence="5" id="KW-0378">Hydrolase</keyword>
<keyword evidence="11" id="KW-1185">Reference proteome</keyword>
<keyword evidence="6" id="KW-0325">Glycoprotein</keyword>
<evidence type="ECO:0000256" key="8">
    <source>
        <dbReference type="SAM" id="MobiDB-lite"/>
    </source>
</evidence>
<dbReference type="Gene3D" id="3.40.50.1700">
    <property type="entry name" value="Glycoside hydrolase family 3 C-terminal domain"/>
    <property type="match status" value="1"/>
</dbReference>
<dbReference type="InterPro" id="IPR036881">
    <property type="entry name" value="Glyco_hydro_3_C_sf"/>
</dbReference>
<dbReference type="Gene3D" id="3.20.20.300">
    <property type="entry name" value="Glycoside hydrolase, family 3, N-terminal domain"/>
    <property type="match status" value="1"/>
</dbReference>
<feature type="compositionally biased region" description="Polar residues" evidence="8">
    <location>
        <begin position="1"/>
        <end position="18"/>
    </location>
</feature>
<keyword evidence="4" id="KW-0732">Signal</keyword>
<evidence type="ECO:0000313" key="10">
    <source>
        <dbReference type="EMBL" id="ROW17158.1"/>
    </source>
</evidence>
<dbReference type="InterPro" id="IPR001764">
    <property type="entry name" value="Glyco_hydro_3_N"/>
</dbReference>
<dbReference type="GO" id="GO:0008422">
    <property type="term" value="F:beta-glucosidase activity"/>
    <property type="evidence" value="ECO:0007669"/>
    <property type="project" value="UniProtKB-EC"/>
</dbReference>
<evidence type="ECO:0000313" key="11">
    <source>
        <dbReference type="Proteomes" id="UP000285146"/>
    </source>
</evidence>
<dbReference type="GO" id="GO:0009251">
    <property type="term" value="P:glucan catabolic process"/>
    <property type="evidence" value="ECO:0007669"/>
    <property type="project" value="TreeGrafter"/>
</dbReference>
<dbReference type="SUPFAM" id="SSF51445">
    <property type="entry name" value="(Trans)glycosidases"/>
    <property type="match status" value="1"/>
</dbReference>
<accession>A0A423XKY6</accession>
<evidence type="ECO:0000256" key="4">
    <source>
        <dbReference type="ARBA" id="ARBA00022729"/>
    </source>
</evidence>
<dbReference type="Pfam" id="PF00933">
    <property type="entry name" value="Glyco_hydro_3"/>
    <property type="match status" value="1"/>
</dbReference>
<reference evidence="10 11" key="1">
    <citation type="submission" date="2015-09" db="EMBL/GenBank/DDBJ databases">
        <title>Host preference determinants of Valsa canker pathogens revealed by comparative genomics.</title>
        <authorList>
            <person name="Yin Z."/>
            <person name="Huang L."/>
        </authorList>
    </citation>
    <scope>NUCLEOTIDE SEQUENCE [LARGE SCALE GENOMIC DNA]</scope>
    <source>
        <strain evidence="10 11">SXYLt</strain>
    </source>
</reference>
<organism evidence="10 11">
    <name type="scientific">Cytospora leucostoma</name>
    <dbReference type="NCBI Taxonomy" id="1230097"/>
    <lineage>
        <taxon>Eukaryota</taxon>
        <taxon>Fungi</taxon>
        <taxon>Dikarya</taxon>
        <taxon>Ascomycota</taxon>
        <taxon>Pezizomycotina</taxon>
        <taxon>Sordariomycetes</taxon>
        <taxon>Sordariomycetidae</taxon>
        <taxon>Diaporthales</taxon>
        <taxon>Cytosporaceae</taxon>
        <taxon>Cytospora</taxon>
    </lineage>
</organism>
<dbReference type="SUPFAM" id="SSF52279">
    <property type="entry name" value="Beta-D-glucan exohydrolase, C-terminal domain"/>
    <property type="match status" value="1"/>
</dbReference>
<dbReference type="OrthoDB" id="416222at2759"/>
<proteinExistence type="inferred from homology"/>
<evidence type="ECO:0000256" key="7">
    <source>
        <dbReference type="ARBA" id="ARBA00023295"/>
    </source>
</evidence>
<evidence type="ECO:0000256" key="6">
    <source>
        <dbReference type="ARBA" id="ARBA00023180"/>
    </source>
</evidence>
<sequence>MVLDSHSSSPSAARTQPAAQPAYEDSDLPIHERVEDLLSRMTLEEKAGQLFHNMLLPGPDGELAGAIPDVSILPTHELLEDKKLSHFNLFGPITDAKTVAKWHNRLQQHVLDHTRLRIPITLSTDPRSHFDTNVGTGARAGALSQWPETFGFAALRSPDLARRFSDIVRQEYLAVGLRVALHPQADVATDYRWARVKTTFGEDADLVSDLVTACLEGLQGGSGGTAGDGRGSVAAVTKHFPGAGPELDGEDSHFTYGKEQVYPGDKFEYHLEPFKKAIAAGTRQIMPSYAMPVGTKYEQVGFAFNKGIITDVLRKELGFKGIILSDWGLVTDSIIRGQDMPARAWGCEHLSELERAVKIIDAGCDQFGGESRPDLIIQAVEQGLVSEDRIDDSVRLVLAEKFWLGLFDEKRFVDEDKAGEIVGKPDFVRQGKAAQREAYTILNNHGAVLPLPSAQEETKFYVEGVDTEAATRRGLKLVATPEEADVALIRLQAPYQAHPGGFASGFHSGSLEFPEKEAARFSDIIKTVPRSIIDVYLDRPAVLTPIVETQETLVSQEAHGRGTALIVNFGSDTDAFLDVAFGIGDSLPRGKLPFDLPRSHEAASNSREDVPFDTKDPLFRFGHGLGFPKWKTVPAARAD</sequence>
<evidence type="ECO:0000256" key="2">
    <source>
        <dbReference type="ARBA" id="ARBA00005336"/>
    </source>
</evidence>
<comment type="caution">
    <text evidence="10">The sequence shown here is derived from an EMBL/GenBank/DDBJ whole genome shotgun (WGS) entry which is preliminary data.</text>
</comment>
<dbReference type="AlphaFoldDB" id="A0A423XKY6"/>
<dbReference type="InterPro" id="IPR017853">
    <property type="entry name" value="GH"/>
</dbReference>
<dbReference type="EC" id="3.2.1.21" evidence="3"/>
<dbReference type="Proteomes" id="UP000285146">
    <property type="component" value="Unassembled WGS sequence"/>
</dbReference>
<comment type="similarity">
    <text evidence="2">Belongs to the glycosyl hydrolase 3 family.</text>
</comment>
<feature type="region of interest" description="Disordered" evidence="8">
    <location>
        <begin position="1"/>
        <end position="27"/>
    </location>
</feature>
<evidence type="ECO:0000259" key="9">
    <source>
        <dbReference type="Pfam" id="PF00933"/>
    </source>
</evidence>
<dbReference type="EMBL" id="LKEB01000003">
    <property type="protein sequence ID" value="ROW17158.1"/>
    <property type="molecule type" value="Genomic_DNA"/>
</dbReference>
<comment type="catalytic activity">
    <reaction evidence="1">
        <text>Hydrolysis of terminal, non-reducing beta-D-glucosyl residues with release of beta-D-glucose.</text>
        <dbReference type="EC" id="3.2.1.21"/>
    </reaction>
</comment>
<keyword evidence="7" id="KW-0326">Glycosidase</keyword>
<dbReference type="STRING" id="1230097.A0A423XKY6"/>
<dbReference type="PANTHER" id="PTHR30620:SF16">
    <property type="entry name" value="LYSOSOMAL BETA GLUCOSIDASE"/>
    <property type="match status" value="1"/>
</dbReference>
<evidence type="ECO:0000256" key="1">
    <source>
        <dbReference type="ARBA" id="ARBA00000448"/>
    </source>
</evidence>
<dbReference type="InterPro" id="IPR036962">
    <property type="entry name" value="Glyco_hydro_3_N_sf"/>
</dbReference>
<dbReference type="PANTHER" id="PTHR30620">
    <property type="entry name" value="PERIPLASMIC BETA-GLUCOSIDASE-RELATED"/>
    <property type="match status" value="1"/>
</dbReference>